<keyword evidence="2" id="KW-1185">Reference proteome</keyword>
<dbReference type="Proteomes" id="UP000031036">
    <property type="component" value="Unassembled WGS sequence"/>
</dbReference>
<dbReference type="AlphaFoldDB" id="A0A0B2UTH7"/>
<dbReference type="EMBL" id="JPKZ01002921">
    <property type="protein sequence ID" value="KHN74351.1"/>
    <property type="molecule type" value="Genomic_DNA"/>
</dbReference>
<dbReference type="OrthoDB" id="431068at2759"/>
<protein>
    <recommendedName>
        <fullName evidence="3">RRM domain-containing protein</fullName>
    </recommendedName>
</protein>
<organism evidence="1 2">
    <name type="scientific">Toxocara canis</name>
    <name type="common">Canine roundworm</name>
    <dbReference type="NCBI Taxonomy" id="6265"/>
    <lineage>
        <taxon>Eukaryota</taxon>
        <taxon>Metazoa</taxon>
        <taxon>Ecdysozoa</taxon>
        <taxon>Nematoda</taxon>
        <taxon>Chromadorea</taxon>
        <taxon>Rhabditida</taxon>
        <taxon>Spirurina</taxon>
        <taxon>Ascaridomorpha</taxon>
        <taxon>Ascaridoidea</taxon>
        <taxon>Toxocaridae</taxon>
        <taxon>Toxocara</taxon>
    </lineage>
</organism>
<dbReference type="InterPro" id="IPR012677">
    <property type="entry name" value="Nucleotide-bd_a/b_plait_sf"/>
</dbReference>
<dbReference type="SUPFAM" id="SSF54928">
    <property type="entry name" value="RNA-binding domain, RBD"/>
    <property type="match status" value="1"/>
</dbReference>
<comment type="caution">
    <text evidence="1">The sequence shown here is derived from an EMBL/GenBank/DDBJ whole genome shotgun (WGS) entry which is preliminary data.</text>
</comment>
<evidence type="ECO:0000313" key="1">
    <source>
        <dbReference type="EMBL" id="KHN74351.1"/>
    </source>
</evidence>
<dbReference type="Gene3D" id="3.30.70.330">
    <property type="match status" value="1"/>
</dbReference>
<evidence type="ECO:0000313" key="2">
    <source>
        <dbReference type="Proteomes" id="UP000031036"/>
    </source>
</evidence>
<proteinExistence type="predicted"/>
<dbReference type="GO" id="GO:0003676">
    <property type="term" value="F:nucleic acid binding"/>
    <property type="evidence" value="ECO:0007669"/>
    <property type="project" value="InterPro"/>
</dbReference>
<reference evidence="1 2" key="1">
    <citation type="submission" date="2014-11" db="EMBL/GenBank/DDBJ databases">
        <title>Genetic blueprint of the zoonotic pathogen Toxocara canis.</title>
        <authorList>
            <person name="Zhu X.-Q."/>
            <person name="Korhonen P.K."/>
            <person name="Cai H."/>
            <person name="Young N.D."/>
            <person name="Nejsum P."/>
            <person name="von Samson-Himmelstjerna G."/>
            <person name="Boag P.R."/>
            <person name="Tan P."/>
            <person name="Li Q."/>
            <person name="Min J."/>
            <person name="Yang Y."/>
            <person name="Wang X."/>
            <person name="Fang X."/>
            <person name="Hall R.S."/>
            <person name="Hofmann A."/>
            <person name="Sternberg P.W."/>
            <person name="Jex A.R."/>
            <person name="Gasser R.B."/>
        </authorList>
    </citation>
    <scope>NUCLEOTIDE SEQUENCE [LARGE SCALE GENOMIC DNA]</scope>
    <source>
        <strain evidence="1">PN_DK_2014</strain>
    </source>
</reference>
<sequence>MAPRDMVVKCRGLPWSCTEEEIRLFFERHDTYGALEKPARLSEKKTTLMGRHISALNTPMRKTSVWTASTSGTLRTLL</sequence>
<accession>A0A0B2UTH7</accession>
<evidence type="ECO:0008006" key="3">
    <source>
        <dbReference type="Google" id="ProtNLM"/>
    </source>
</evidence>
<gene>
    <name evidence="1" type="ORF">Tcan_07350</name>
</gene>
<name>A0A0B2UTH7_TOXCA</name>
<dbReference type="InterPro" id="IPR035979">
    <property type="entry name" value="RBD_domain_sf"/>
</dbReference>